<reference evidence="2 3" key="1">
    <citation type="submission" date="2019-09" db="EMBL/GenBank/DDBJ databases">
        <title>Hybrid Assembly of the complete Genome of the Deep-Sea Bacterium Moritella marina from long Nanopore and Illumina reads.</title>
        <authorList>
            <person name="Magin S."/>
            <person name="Georgoulis A."/>
            <person name="Papadimitriou K."/>
            <person name="Iliakis G."/>
            <person name="Vorgias C.E."/>
        </authorList>
    </citation>
    <scope>NUCLEOTIDE SEQUENCE [LARGE SCALE GENOMIC DNA]</scope>
    <source>
        <strain evidence="2 3">MP-1</strain>
    </source>
</reference>
<dbReference type="RefSeq" id="WP_019440181.1">
    <property type="nucleotide sequence ID" value="NZ_ALOE01000006.1"/>
</dbReference>
<proteinExistence type="predicted"/>
<keyword evidence="3" id="KW-1185">Reference proteome</keyword>
<feature type="region of interest" description="Disordered" evidence="1">
    <location>
        <begin position="239"/>
        <end position="262"/>
    </location>
</feature>
<feature type="region of interest" description="Disordered" evidence="1">
    <location>
        <begin position="291"/>
        <end position="316"/>
    </location>
</feature>
<dbReference type="Pfam" id="PF05929">
    <property type="entry name" value="Phage_GPO"/>
    <property type="match status" value="1"/>
</dbReference>
<protein>
    <submittedName>
        <fullName evidence="2">Phage capsid protein</fullName>
    </submittedName>
</protein>
<evidence type="ECO:0000313" key="2">
    <source>
        <dbReference type="EMBL" id="QFI37596.1"/>
    </source>
</evidence>
<feature type="compositionally biased region" description="Basic and acidic residues" evidence="1">
    <location>
        <begin position="304"/>
        <end position="316"/>
    </location>
</feature>
<dbReference type="OrthoDB" id="5625143at2"/>
<organism evidence="2 3">
    <name type="scientific">Moritella marina ATCC 15381</name>
    <dbReference type="NCBI Taxonomy" id="1202962"/>
    <lineage>
        <taxon>Bacteria</taxon>
        <taxon>Pseudomonadati</taxon>
        <taxon>Pseudomonadota</taxon>
        <taxon>Gammaproteobacteria</taxon>
        <taxon>Alteromonadales</taxon>
        <taxon>Moritellaceae</taxon>
        <taxon>Moritella</taxon>
    </lineage>
</organism>
<accession>A0A5J6WHS1</accession>
<dbReference type="Proteomes" id="UP000327424">
    <property type="component" value="Chromosome"/>
</dbReference>
<sequence length="316" mass="34332">MAQLRTIPLAIAAMGLTVDGREISEKDIDDIVATYNYKKYGARINLDHEFNWSGWAAKNLLNVEINGGMLGDVIELSTAKNEDGIKVLYAVLSPNASFVQLNQADQAVYFSIEINRDFMKSGQTYLTGLAVTDYPASTYTDRIHFSQNDNADNTHAADTNVNSTPSDTDLLKVSLALEEAAKPTKSLFKKLFNFNKDDDDMKREDFAAALTDSLGGPLLQFSQALEANTQATQALLAKQGTTTAPVDDVNTDTQENTGADKPTAEFSAIDGKVNGLVEQIEALTKTVADAIKDPAPTTTDGEEEHLGENAKYHNLL</sequence>
<dbReference type="EMBL" id="CP044399">
    <property type="protein sequence ID" value="QFI37596.1"/>
    <property type="molecule type" value="Genomic_DNA"/>
</dbReference>
<gene>
    <name evidence="2" type="ORF">FR932_06945</name>
</gene>
<evidence type="ECO:0000256" key="1">
    <source>
        <dbReference type="SAM" id="MobiDB-lite"/>
    </source>
</evidence>
<name>A0A5J6WHS1_MORMI</name>
<evidence type="ECO:0000313" key="3">
    <source>
        <dbReference type="Proteomes" id="UP000327424"/>
    </source>
</evidence>
<dbReference type="AlphaFoldDB" id="A0A5J6WHS1"/>
<dbReference type="KEGG" id="mmaa:FR932_06945"/>
<dbReference type="InterPro" id="IPR009228">
    <property type="entry name" value="Capsid_scaffold_GpO"/>
</dbReference>